<dbReference type="Pfam" id="PF03540">
    <property type="entry name" value="TAF10"/>
    <property type="match status" value="1"/>
</dbReference>
<dbReference type="EMBL" id="AZBU02000005">
    <property type="protein sequence ID" value="TKR77398.1"/>
    <property type="molecule type" value="Genomic_DNA"/>
</dbReference>
<proteinExistence type="predicted"/>
<dbReference type="Proteomes" id="UP000298663">
    <property type="component" value="Unassembled WGS sequence"/>
</dbReference>
<keyword evidence="2" id="KW-1185">Reference proteome</keyword>
<dbReference type="AlphaFoldDB" id="A0A4U5N4R5"/>
<gene>
    <name evidence="1" type="ORF">L596_018381</name>
</gene>
<evidence type="ECO:0000313" key="2">
    <source>
        <dbReference type="Proteomes" id="UP000298663"/>
    </source>
</evidence>
<protein>
    <submittedName>
        <fullName evidence="1">Uncharacterized protein</fullName>
    </submittedName>
</protein>
<sequence>MCLILSAMAWNDNKAELARFIAEACATPMVVPDEVMVHLLTTHGVSSDSPHVERLLALKVQHTVTQILKKQKKVETMTDA</sequence>
<accession>A0A4U5N4R5</accession>
<reference evidence="1 2" key="2">
    <citation type="journal article" date="2019" name="G3 (Bethesda)">
        <title>Hybrid Assembly of the Genome of the Entomopathogenic Nematode Steinernema carpocapsae Identifies the X-Chromosome.</title>
        <authorList>
            <person name="Serra L."/>
            <person name="Macchietto M."/>
            <person name="Macias-Munoz A."/>
            <person name="McGill C.J."/>
            <person name="Rodriguez I.M."/>
            <person name="Rodriguez B."/>
            <person name="Murad R."/>
            <person name="Mortazavi A."/>
        </authorList>
    </citation>
    <scope>NUCLEOTIDE SEQUENCE [LARGE SCALE GENOMIC DNA]</scope>
    <source>
        <strain evidence="1 2">ALL</strain>
    </source>
</reference>
<reference evidence="1 2" key="1">
    <citation type="journal article" date="2015" name="Genome Biol.">
        <title>Comparative genomics of Steinernema reveals deeply conserved gene regulatory networks.</title>
        <authorList>
            <person name="Dillman A.R."/>
            <person name="Macchietto M."/>
            <person name="Porter C.F."/>
            <person name="Rogers A."/>
            <person name="Williams B."/>
            <person name="Antoshechkin I."/>
            <person name="Lee M.M."/>
            <person name="Goodwin Z."/>
            <person name="Lu X."/>
            <person name="Lewis E.E."/>
            <person name="Goodrich-Blair H."/>
            <person name="Stock S.P."/>
            <person name="Adams B.J."/>
            <person name="Sternberg P.W."/>
            <person name="Mortazavi A."/>
        </authorList>
    </citation>
    <scope>NUCLEOTIDE SEQUENCE [LARGE SCALE GENOMIC DNA]</scope>
    <source>
        <strain evidence="1 2">ALL</strain>
    </source>
</reference>
<name>A0A4U5N4R5_STECR</name>
<dbReference type="GO" id="GO:0006352">
    <property type="term" value="P:DNA-templated transcription initiation"/>
    <property type="evidence" value="ECO:0007669"/>
    <property type="project" value="InterPro"/>
</dbReference>
<comment type="caution">
    <text evidence="1">The sequence shown here is derived from an EMBL/GenBank/DDBJ whole genome shotgun (WGS) entry which is preliminary data.</text>
</comment>
<organism evidence="1 2">
    <name type="scientific">Steinernema carpocapsae</name>
    <name type="common">Entomopathogenic nematode</name>
    <dbReference type="NCBI Taxonomy" id="34508"/>
    <lineage>
        <taxon>Eukaryota</taxon>
        <taxon>Metazoa</taxon>
        <taxon>Ecdysozoa</taxon>
        <taxon>Nematoda</taxon>
        <taxon>Chromadorea</taxon>
        <taxon>Rhabditida</taxon>
        <taxon>Tylenchina</taxon>
        <taxon>Panagrolaimomorpha</taxon>
        <taxon>Strongyloidoidea</taxon>
        <taxon>Steinernematidae</taxon>
        <taxon>Steinernema</taxon>
    </lineage>
</organism>
<evidence type="ECO:0000313" key="1">
    <source>
        <dbReference type="EMBL" id="TKR77398.1"/>
    </source>
</evidence>
<dbReference type="InterPro" id="IPR003923">
    <property type="entry name" value="TAF10"/>
</dbReference>
<dbReference type="GO" id="GO:0005634">
    <property type="term" value="C:nucleus"/>
    <property type="evidence" value="ECO:0007669"/>
    <property type="project" value="InterPro"/>
</dbReference>